<dbReference type="InterPro" id="IPR049331">
    <property type="entry name" value="Top1B_N_bact"/>
</dbReference>
<dbReference type="PRINTS" id="PR00416">
    <property type="entry name" value="EUTPISMRASEI"/>
</dbReference>
<dbReference type="InterPro" id="IPR011010">
    <property type="entry name" value="DNA_brk_join_enz"/>
</dbReference>
<sequence>MPRLRRSRTSGPGITRVRAGKGFSYRDERGRTIRDPGVKQRIEALAIPPAWKQVWICPYENGHVQAVGIDAAGRKQYRYHPLWREQKDQVKYDRALALGETLPAARRQVTKSLRLDGFQRERILAAAFRLLDTGSLRVGSERYATDNGSFGLSTLLCAHVTVSGDTVQLRFPAKSGKEWDSDITDPDLAPLVRNLKRRGPNARLLAWKDDDGEWHPLTAEEINEYVRERTGGDFTAKDFRTFHGTLAAAISLAKQGPAESKTARSRALTQAMRDAAEELSNTPAIAKTSYVDPRVVEAFEDGVTIDPNRLHAAESELRDLLED</sequence>
<dbReference type="EC" id="5.6.2.1" evidence="3"/>
<evidence type="ECO:0000313" key="10">
    <source>
        <dbReference type="Proteomes" id="UP001589896"/>
    </source>
</evidence>
<name>A0ABV6RUT7_9GAMM</name>
<dbReference type="Gene3D" id="3.90.15.10">
    <property type="entry name" value="Topoisomerase I, Chain A, domain 3"/>
    <property type="match status" value="1"/>
</dbReference>
<protein>
    <recommendedName>
        <fullName evidence="3">DNA topoisomerase</fullName>
        <ecNumber evidence="3">5.6.2.1</ecNumber>
    </recommendedName>
</protein>
<accession>A0ABV6RUT7</accession>
<feature type="domain" description="DNA topoisomerase I catalytic core eukaryotic-type" evidence="7">
    <location>
        <begin position="83"/>
        <end position="292"/>
    </location>
</feature>
<dbReference type="SUPFAM" id="SSF55869">
    <property type="entry name" value="DNA topoisomerase I domain"/>
    <property type="match status" value="1"/>
</dbReference>
<dbReference type="RefSeq" id="WP_386672743.1">
    <property type="nucleotide sequence ID" value="NZ_JBHLTG010000006.1"/>
</dbReference>
<organism evidence="9 10">
    <name type="scientific">Lysobacter korlensis</name>
    <dbReference type="NCBI Taxonomy" id="553636"/>
    <lineage>
        <taxon>Bacteria</taxon>
        <taxon>Pseudomonadati</taxon>
        <taxon>Pseudomonadota</taxon>
        <taxon>Gammaproteobacteria</taxon>
        <taxon>Lysobacterales</taxon>
        <taxon>Lysobacteraceae</taxon>
        <taxon>Lysobacter</taxon>
    </lineage>
</organism>
<evidence type="ECO:0000256" key="2">
    <source>
        <dbReference type="ARBA" id="ARBA00006645"/>
    </source>
</evidence>
<keyword evidence="6" id="KW-0413">Isomerase</keyword>
<dbReference type="InterPro" id="IPR001631">
    <property type="entry name" value="TopoI"/>
</dbReference>
<comment type="caution">
    <text evidence="9">The sequence shown here is derived from an EMBL/GenBank/DDBJ whole genome shotgun (WGS) entry which is preliminary data.</text>
</comment>
<evidence type="ECO:0000256" key="5">
    <source>
        <dbReference type="ARBA" id="ARBA00023125"/>
    </source>
</evidence>
<comment type="similarity">
    <text evidence="2">Belongs to the type IB topoisomerase family.</text>
</comment>
<dbReference type="InterPro" id="IPR013500">
    <property type="entry name" value="TopoI_cat_euk"/>
</dbReference>
<evidence type="ECO:0000256" key="4">
    <source>
        <dbReference type="ARBA" id="ARBA00023029"/>
    </source>
</evidence>
<dbReference type="Pfam" id="PF21338">
    <property type="entry name" value="Top1B_N_bact"/>
    <property type="match status" value="1"/>
</dbReference>
<evidence type="ECO:0000313" key="9">
    <source>
        <dbReference type="EMBL" id="MFC0680732.1"/>
    </source>
</evidence>
<dbReference type="Gene3D" id="3.30.66.10">
    <property type="entry name" value="DNA topoisomerase I domain"/>
    <property type="match status" value="1"/>
</dbReference>
<keyword evidence="5" id="KW-0238">DNA-binding</keyword>
<dbReference type="SUPFAM" id="SSF56349">
    <property type="entry name" value="DNA breaking-rejoining enzymes"/>
    <property type="match status" value="1"/>
</dbReference>
<evidence type="ECO:0000256" key="1">
    <source>
        <dbReference type="ARBA" id="ARBA00000213"/>
    </source>
</evidence>
<evidence type="ECO:0000259" key="8">
    <source>
        <dbReference type="Pfam" id="PF21338"/>
    </source>
</evidence>
<proteinExistence type="inferred from homology"/>
<dbReference type="Proteomes" id="UP001589896">
    <property type="component" value="Unassembled WGS sequence"/>
</dbReference>
<dbReference type="InterPro" id="IPR014711">
    <property type="entry name" value="TopoI_cat_a-hlx-sub_euk"/>
</dbReference>
<dbReference type="EMBL" id="JBHLTG010000006">
    <property type="protein sequence ID" value="MFC0680732.1"/>
    <property type="molecule type" value="Genomic_DNA"/>
</dbReference>
<dbReference type="Gene3D" id="1.10.132.120">
    <property type="match status" value="1"/>
</dbReference>
<dbReference type="InterPro" id="IPR035447">
    <property type="entry name" value="DNA_topo_I_N_sf"/>
</dbReference>
<feature type="domain" description="DNA topoisomerase IB N-terminal" evidence="8">
    <location>
        <begin position="22"/>
        <end position="70"/>
    </location>
</feature>
<evidence type="ECO:0000256" key="3">
    <source>
        <dbReference type="ARBA" id="ARBA00012891"/>
    </source>
</evidence>
<evidence type="ECO:0000259" key="7">
    <source>
        <dbReference type="Pfam" id="PF01028"/>
    </source>
</evidence>
<dbReference type="PROSITE" id="PS52038">
    <property type="entry name" value="TOPO_IB_2"/>
    <property type="match status" value="1"/>
</dbReference>
<reference evidence="9 10" key="1">
    <citation type="submission" date="2024-09" db="EMBL/GenBank/DDBJ databases">
        <authorList>
            <person name="Sun Q."/>
            <person name="Mori K."/>
        </authorList>
    </citation>
    <scope>NUCLEOTIDE SEQUENCE [LARGE SCALE GENOMIC DNA]</scope>
    <source>
        <strain evidence="9 10">KCTC 23076</strain>
    </source>
</reference>
<comment type="catalytic activity">
    <reaction evidence="1">
        <text>ATP-independent breakage of single-stranded DNA, followed by passage and rejoining.</text>
        <dbReference type="EC" id="5.6.2.1"/>
    </reaction>
</comment>
<gene>
    <name evidence="9" type="ORF">ACFFGH_23110</name>
</gene>
<keyword evidence="10" id="KW-1185">Reference proteome</keyword>
<dbReference type="Pfam" id="PF01028">
    <property type="entry name" value="Topoisom_I"/>
    <property type="match status" value="1"/>
</dbReference>
<keyword evidence="4" id="KW-0799">Topoisomerase</keyword>
<evidence type="ECO:0000256" key="6">
    <source>
        <dbReference type="ARBA" id="ARBA00023235"/>
    </source>
</evidence>